<comment type="caution">
    <text evidence="1">The sequence shown here is derived from an EMBL/GenBank/DDBJ whole genome shotgun (WGS) entry which is preliminary data.</text>
</comment>
<dbReference type="AlphaFoldDB" id="A0A644Y5T5"/>
<dbReference type="InterPro" id="IPR032265">
    <property type="entry name" value="DUF4831"/>
</dbReference>
<gene>
    <name evidence="1" type="ORF">SDC9_67988</name>
</gene>
<proteinExistence type="predicted"/>
<organism evidence="1">
    <name type="scientific">bioreactor metagenome</name>
    <dbReference type="NCBI Taxonomy" id="1076179"/>
    <lineage>
        <taxon>unclassified sequences</taxon>
        <taxon>metagenomes</taxon>
        <taxon>ecological metagenomes</taxon>
    </lineage>
</organism>
<protein>
    <recommendedName>
        <fullName evidence="2">DUF4831 domain-containing protein</fullName>
    </recommendedName>
</protein>
<name>A0A644Y5T5_9ZZZZ</name>
<evidence type="ECO:0000313" key="1">
    <source>
        <dbReference type="EMBL" id="MPM21544.1"/>
    </source>
</evidence>
<sequence>MIKIKHFLFSVLIVSFSAVCVQAQQTVRMNAIKANDYGVIYSLPKTSLVITLKVKKTVYNRGEFYQFAQRYLSIDPITESRTEFTLEDVMVSNRGIVDKDNSFMVIFKPNSVAPYVHLTQDGLISTINADPESEKEPSFDLPAPSPAPLNPRRFLSEETLMAGSTAKQAELVSKQIFDLRRSRNDILIGEADNMPPDGEAYKVVMEQITDQEKVLTEMFSGSTQTEYFTKEIVVVPTEKDIDKTVIGRFSEKLGPVDADNLAGAPIYLTLKSKTPKVESALSDKERERLEKKLSEGVVYNVPGKAQLTLEFKNQTLKNQEMDIVQFGSKDVLTKKMFDNMKQPVKVIFYPNLGAIKQIIQ</sequence>
<accession>A0A644Y5T5</accession>
<reference evidence="1" key="1">
    <citation type="submission" date="2019-08" db="EMBL/GenBank/DDBJ databases">
        <authorList>
            <person name="Kucharzyk K."/>
            <person name="Murdoch R.W."/>
            <person name="Higgins S."/>
            <person name="Loffler F."/>
        </authorList>
    </citation>
    <scope>NUCLEOTIDE SEQUENCE</scope>
</reference>
<dbReference type="Pfam" id="PF16115">
    <property type="entry name" value="DUF4831"/>
    <property type="match status" value="1"/>
</dbReference>
<evidence type="ECO:0008006" key="2">
    <source>
        <dbReference type="Google" id="ProtNLM"/>
    </source>
</evidence>
<dbReference type="EMBL" id="VSSQ01003612">
    <property type="protein sequence ID" value="MPM21544.1"/>
    <property type="molecule type" value="Genomic_DNA"/>
</dbReference>